<comment type="similarity">
    <text evidence="2">Belongs to the SusD family.</text>
</comment>
<keyword evidence="9" id="KW-1185">Reference proteome</keyword>
<dbReference type="SUPFAM" id="SSF48452">
    <property type="entry name" value="TPR-like"/>
    <property type="match status" value="1"/>
</dbReference>
<dbReference type="Pfam" id="PF14322">
    <property type="entry name" value="SusD-like_3"/>
    <property type="match status" value="1"/>
</dbReference>
<evidence type="ECO:0000313" key="8">
    <source>
        <dbReference type="EMBL" id="GAA4207527.1"/>
    </source>
</evidence>
<keyword evidence="5" id="KW-0998">Cell outer membrane</keyword>
<dbReference type="InterPro" id="IPR012944">
    <property type="entry name" value="SusD_RagB_dom"/>
</dbReference>
<evidence type="ECO:0000259" key="6">
    <source>
        <dbReference type="Pfam" id="PF07980"/>
    </source>
</evidence>
<keyword evidence="4" id="KW-0472">Membrane</keyword>
<dbReference type="InterPro" id="IPR011990">
    <property type="entry name" value="TPR-like_helical_dom_sf"/>
</dbReference>
<feature type="domain" description="SusD-like N-terminal" evidence="7">
    <location>
        <begin position="37"/>
        <end position="233"/>
    </location>
</feature>
<evidence type="ECO:0000256" key="1">
    <source>
        <dbReference type="ARBA" id="ARBA00004442"/>
    </source>
</evidence>
<feature type="domain" description="RagB/SusD" evidence="6">
    <location>
        <begin position="340"/>
        <end position="635"/>
    </location>
</feature>
<dbReference type="Gene3D" id="1.25.40.390">
    <property type="match status" value="1"/>
</dbReference>
<dbReference type="Proteomes" id="UP001501772">
    <property type="component" value="Unassembled WGS sequence"/>
</dbReference>
<keyword evidence="3" id="KW-0732">Signal</keyword>
<dbReference type="Pfam" id="PF07980">
    <property type="entry name" value="SusD_RagB"/>
    <property type="match status" value="1"/>
</dbReference>
<evidence type="ECO:0000256" key="5">
    <source>
        <dbReference type="ARBA" id="ARBA00023237"/>
    </source>
</evidence>
<proteinExistence type="inferred from homology"/>
<sequence>MYSSLTVTIKNMKAINKNIKRYILIFTILLAASCKKDFLNVESPGQVPSESVWQDPATAQAFVNDIYNGLGNGGFSEQMLASVSDEALFTHPTRGIDLVNNATINPSTLGWVDDTWAYKQMYNRIRACNITIDKITSGANGLSSQPLKDQLLGEAYFLRAYFYQQLLRYYGAVPLITKIYVLDDNYNAKRNTYEECVNFIVKDCDEANRLLTGKTLDKGRTTALAALALKSRVLIYAASDLHNRAKLTDKIKNIDVKVLDFLSYASGNQPDRYRLAKTAAKAVMDLGTGYKLDLAAPASVANGQLNYKSIAMGGASKAPGIDATAASELIFARYFIIQSNIKHAQQNGPNGYHNWAGNTPIGLLVDDYEMQDGSKFSWENAAQKANPYQSRDPRFYATVLYDGAGWKPRDKASGNVDPANQIQTGIYDLIDNGGRIDFKGLDTRGSSIENWNGSWTGYYYHKFIDPDPTIVDASMSQNVPWPFFRYTEAVFNYIEASIELGELSDAVSWLNKIRFRAGMPAVTATDQAGLREVYRHERRIEMAYEEQRYHDTRRWLIAGETLGRKVTYIKVTGKFKPGKTMSAPYHYDPTVYDYTYSPVEENAQENRSWDNKLYFRPFSRDEVNKNNSLDQNPGY</sequence>
<dbReference type="EMBL" id="BAABBY010000007">
    <property type="protein sequence ID" value="GAA4207527.1"/>
    <property type="molecule type" value="Genomic_DNA"/>
</dbReference>
<evidence type="ECO:0000313" key="9">
    <source>
        <dbReference type="Proteomes" id="UP001501772"/>
    </source>
</evidence>
<name>A0ABP8BIC7_9SPHI</name>
<reference evidence="9" key="1">
    <citation type="journal article" date="2019" name="Int. J. Syst. Evol. Microbiol.">
        <title>The Global Catalogue of Microorganisms (GCM) 10K type strain sequencing project: providing services to taxonomists for standard genome sequencing and annotation.</title>
        <authorList>
            <consortium name="The Broad Institute Genomics Platform"/>
            <consortium name="The Broad Institute Genome Sequencing Center for Infectious Disease"/>
            <person name="Wu L."/>
            <person name="Ma J."/>
        </authorList>
    </citation>
    <scope>NUCLEOTIDE SEQUENCE [LARGE SCALE GENOMIC DNA]</scope>
    <source>
        <strain evidence="9">JCM 17626</strain>
    </source>
</reference>
<comment type="caution">
    <text evidence="8">The sequence shown here is derived from an EMBL/GenBank/DDBJ whole genome shotgun (WGS) entry which is preliminary data.</text>
</comment>
<evidence type="ECO:0000256" key="3">
    <source>
        <dbReference type="ARBA" id="ARBA00022729"/>
    </source>
</evidence>
<evidence type="ECO:0000259" key="7">
    <source>
        <dbReference type="Pfam" id="PF14322"/>
    </source>
</evidence>
<evidence type="ECO:0000256" key="2">
    <source>
        <dbReference type="ARBA" id="ARBA00006275"/>
    </source>
</evidence>
<dbReference type="InterPro" id="IPR033985">
    <property type="entry name" value="SusD-like_N"/>
</dbReference>
<protein>
    <submittedName>
        <fullName evidence="8">RagB/SusD family nutrient uptake outer membrane protein</fullName>
    </submittedName>
</protein>
<gene>
    <name evidence="8" type="ORF">GCM10022289_30090</name>
</gene>
<accession>A0ABP8BIC7</accession>
<comment type="subcellular location">
    <subcellularLocation>
        <location evidence="1">Cell outer membrane</location>
    </subcellularLocation>
</comment>
<organism evidence="8 9">
    <name type="scientific">Pedobacter jeongneungensis</name>
    <dbReference type="NCBI Taxonomy" id="947309"/>
    <lineage>
        <taxon>Bacteria</taxon>
        <taxon>Pseudomonadati</taxon>
        <taxon>Bacteroidota</taxon>
        <taxon>Sphingobacteriia</taxon>
        <taxon>Sphingobacteriales</taxon>
        <taxon>Sphingobacteriaceae</taxon>
        <taxon>Pedobacter</taxon>
    </lineage>
</organism>
<evidence type="ECO:0000256" key="4">
    <source>
        <dbReference type="ARBA" id="ARBA00023136"/>
    </source>
</evidence>